<evidence type="ECO:0000256" key="3">
    <source>
        <dbReference type="ARBA" id="ARBA00022692"/>
    </source>
</evidence>
<dbReference type="RefSeq" id="WP_089412962.1">
    <property type="nucleotide sequence ID" value="NZ_FZQA01000007.1"/>
</dbReference>
<evidence type="ECO:0000256" key="2">
    <source>
        <dbReference type="ARBA" id="ARBA00009045"/>
    </source>
</evidence>
<dbReference type="Proteomes" id="UP000198346">
    <property type="component" value="Unassembled WGS sequence"/>
</dbReference>
<comment type="subcellular location">
    <subcellularLocation>
        <location evidence="1">Membrane</location>
        <topology evidence="1">Multi-pass membrane protein</topology>
    </subcellularLocation>
</comment>
<dbReference type="GO" id="GO:0004252">
    <property type="term" value="F:serine-type endopeptidase activity"/>
    <property type="evidence" value="ECO:0007669"/>
    <property type="project" value="InterPro"/>
</dbReference>
<feature type="transmembrane region" description="Helical" evidence="7">
    <location>
        <begin position="116"/>
        <end position="137"/>
    </location>
</feature>
<proteinExistence type="inferred from homology"/>
<evidence type="ECO:0000256" key="6">
    <source>
        <dbReference type="ARBA" id="ARBA00023136"/>
    </source>
</evidence>
<comment type="similarity">
    <text evidence="2">Belongs to the peptidase S54 family.</text>
</comment>
<dbReference type="PANTHER" id="PTHR43731">
    <property type="entry name" value="RHOMBOID PROTEASE"/>
    <property type="match status" value="1"/>
</dbReference>
<reference evidence="9 10" key="1">
    <citation type="submission" date="2017-07" db="EMBL/GenBank/DDBJ databases">
        <authorList>
            <person name="Sun Z.S."/>
            <person name="Albrecht U."/>
            <person name="Echele G."/>
            <person name="Lee C.C."/>
        </authorList>
    </citation>
    <scope>NUCLEOTIDE SEQUENCE [LARGE SCALE GENOMIC DNA]</scope>
    <source>
        <strain evidence="9 10">CGMCC 1.12710</strain>
    </source>
</reference>
<feature type="transmembrane region" description="Helical" evidence="7">
    <location>
        <begin position="80"/>
        <end position="104"/>
    </location>
</feature>
<dbReference type="PANTHER" id="PTHR43731:SF14">
    <property type="entry name" value="PRESENILIN-ASSOCIATED RHOMBOID-LIKE PROTEIN, MITOCHONDRIAL"/>
    <property type="match status" value="1"/>
</dbReference>
<dbReference type="InterPro" id="IPR050925">
    <property type="entry name" value="Rhomboid_protease_S54"/>
</dbReference>
<name>A0A239PYG9_9PROT</name>
<keyword evidence="6 7" id="KW-0472">Membrane</keyword>
<feature type="transmembrane region" description="Helical" evidence="7">
    <location>
        <begin position="55"/>
        <end position="74"/>
    </location>
</feature>
<protein>
    <submittedName>
        <fullName evidence="9">Membrane associated serine protease, rhomboid family</fullName>
    </submittedName>
</protein>
<keyword evidence="3 7" id="KW-0812">Transmembrane</keyword>
<feature type="domain" description="Peptidase S54 rhomboid" evidence="8">
    <location>
        <begin position="45"/>
        <end position="189"/>
    </location>
</feature>
<evidence type="ECO:0000256" key="5">
    <source>
        <dbReference type="ARBA" id="ARBA00022989"/>
    </source>
</evidence>
<accession>A0A239PYG9</accession>
<dbReference type="GO" id="GO:0016020">
    <property type="term" value="C:membrane"/>
    <property type="evidence" value="ECO:0007669"/>
    <property type="project" value="UniProtKB-SubCell"/>
</dbReference>
<keyword evidence="4" id="KW-0378">Hydrolase</keyword>
<keyword evidence="5 7" id="KW-1133">Transmembrane helix</keyword>
<dbReference type="AlphaFoldDB" id="A0A239PYG9"/>
<keyword evidence="10" id="KW-1185">Reference proteome</keyword>
<evidence type="ECO:0000256" key="7">
    <source>
        <dbReference type="SAM" id="Phobius"/>
    </source>
</evidence>
<evidence type="ECO:0000256" key="1">
    <source>
        <dbReference type="ARBA" id="ARBA00004141"/>
    </source>
</evidence>
<sequence>MEFPNAPATYALIAANVIVSLYALYADRRFIGHFAFNVEAVARGGQHYRVITSSFLHGGLIHLSFNMLTLLFFGPTMERLLGKLGFLVVYFGAVVASGITSLIVRRREPSYSSIGASDAVSGVVLSFCVFFPLAPIYIFPIPFGIPAVIYGALFILISARMMGAQGGRIAHEGHLGGALGGLVLTLLMRPDAATRFFG</sequence>
<dbReference type="GO" id="GO:0006508">
    <property type="term" value="P:proteolysis"/>
    <property type="evidence" value="ECO:0007669"/>
    <property type="project" value="UniProtKB-KW"/>
</dbReference>
<evidence type="ECO:0000256" key="4">
    <source>
        <dbReference type="ARBA" id="ARBA00022801"/>
    </source>
</evidence>
<dbReference type="InterPro" id="IPR022764">
    <property type="entry name" value="Peptidase_S54_rhomboid_dom"/>
</dbReference>
<dbReference type="OrthoDB" id="9797190at2"/>
<feature type="transmembrane region" description="Helical" evidence="7">
    <location>
        <begin position="143"/>
        <end position="162"/>
    </location>
</feature>
<feature type="transmembrane region" description="Helical" evidence="7">
    <location>
        <begin position="6"/>
        <end position="25"/>
    </location>
</feature>
<gene>
    <name evidence="9" type="ORF">SAMN06297382_2515</name>
</gene>
<organism evidence="9 10">
    <name type="scientific">Amphiplicatus metriothermophilus</name>
    <dbReference type="NCBI Taxonomy" id="1519374"/>
    <lineage>
        <taxon>Bacteria</taxon>
        <taxon>Pseudomonadati</taxon>
        <taxon>Pseudomonadota</taxon>
        <taxon>Alphaproteobacteria</taxon>
        <taxon>Parvularculales</taxon>
        <taxon>Parvularculaceae</taxon>
        <taxon>Amphiplicatus</taxon>
    </lineage>
</organism>
<dbReference type="Pfam" id="PF01694">
    <property type="entry name" value="Rhomboid"/>
    <property type="match status" value="1"/>
</dbReference>
<dbReference type="Gene3D" id="1.20.1540.10">
    <property type="entry name" value="Rhomboid-like"/>
    <property type="match status" value="1"/>
</dbReference>
<evidence type="ECO:0000313" key="10">
    <source>
        <dbReference type="Proteomes" id="UP000198346"/>
    </source>
</evidence>
<evidence type="ECO:0000259" key="8">
    <source>
        <dbReference type="Pfam" id="PF01694"/>
    </source>
</evidence>
<evidence type="ECO:0000313" key="9">
    <source>
        <dbReference type="EMBL" id="SNT75073.1"/>
    </source>
</evidence>
<dbReference type="InterPro" id="IPR035952">
    <property type="entry name" value="Rhomboid-like_sf"/>
</dbReference>
<keyword evidence="9" id="KW-0645">Protease</keyword>
<dbReference type="EMBL" id="FZQA01000007">
    <property type="protein sequence ID" value="SNT75073.1"/>
    <property type="molecule type" value="Genomic_DNA"/>
</dbReference>
<dbReference type="SUPFAM" id="SSF144091">
    <property type="entry name" value="Rhomboid-like"/>
    <property type="match status" value="1"/>
</dbReference>